<sequence length="150" mass="17628">MYEDYTRQSLAEKEYRELLGTAIYVFNSNNGFLIENILRADENNKYDWYELIDKMGGDLKKIVTKTIINESEKQNKKKLGKDIEEIFSSLVETRNRIIHSFAITDPSGVQILRTKEKKTHTQFTITTELLMKFIKDNEKLALKLHEFRGC</sequence>
<dbReference type="Proteomes" id="UP000317167">
    <property type="component" value="Unassembled WGS sequence"/>
</dbReference>
<dbReference type="RefSeq" id="WP_143459738.1">
    <property type="nucleotide sequence ID" value="NZ_JAOWLN010000018.1"/>
</dbReference>
<dbReference type="EMBL" id="VJWV01000016">
    <property type="protein sequence ID" value="TRW72342.1"/>
    <property type="molecule type" value="Genomic_DNA"/>
</dbReference>
<proteinExistence type="predicted"/>
<evidence type="ECO:0000313" key="2">
    <source>
        <dbReference type="Proteomes" id="UP000317167"/>
    </source>
</evidence>
<protein>
    <submittedName>
        <fullName evidence="1">Selenium binding protein</fullName>
    </submittedName>
</protein>
<accession>A0A552YYQ9</accession>
<reference evidence="1 2" key="1">
    <citation type="submission" date="2019-07" db="EMBL/GenBank/DDBJ databases">
        <title>Draft genome of 7 Lactococcus lactis strains isolated from an artisanal cheese production.</title>
        <authorList>
            <person name="Biolcati F."/>
            <person name="Bottero M.T."/>
            <person name="Dalmasso A."/>
            <person name="Mcauliffe O."/>
        </authorList>
    </citation>
    <scope>NUCLEOTIDE SEQUENCE [LARGE SCALE GENOMIC DNA]</scope>
    <source>
        <strain evidence="1 2">MRS45.2</strain>
    </source>
</reference>
<organism evidence="1 2">
    <name type="scientific">Lactococcus lactis</name>
    <dbReference type="NCBI Taxonomy" id="1358"/>
    <lineage>
        <taxon>Bacteria</taxon>
        <taxon>Bacillati</taxon>
        <taxon>Bacillota</taxon>
        <taxon>Bacilli</taxon>
        <taxon>Lactobacillales</taxon>
        <taxon>Streptococcaceae</taxon>
        <taxon>Lactococcus</taxon>
    </lineage>
</organism>
<evidence type="ECO:0000313" key="1">
    <source>
        <dbReference type="EMBL" id="TRW72342.1"/>
    </source>
</evidence>
<gene>
    <name evidence="1" type="ORF">FNJ53_11975</name>
</gene>
<name>A0A552YYQ9_9LACT</name>
<comment type="caution">
    <text evidence="1">The sequence shown here is derived from an EMBL/GenBank/DDBJ whole genome shotgun (WGS) entry which is preliminary data.</text>
</comment>
<dbReference type="AlphaFoldDB" id="A0A552YYQ9"/>